<feature type="region of interest" description="Disordered" evidence="1">
    <location>
        <begin position="678"/>
        <end position="707"/>
    </location>
</feature>
<reference evidence="2" key="1">
    <citation type="submission" date="2019-05" db="EMBL/GenBank/DDBJ databases">
        <title>Annotation for the trematode Paragonimus heterotremus.</title>
        <authorList>
            <person name="Choi Y.-J."/>
        </authorList>
    </citation>
    <scope>NUCLEOTIDE SEQUENCE</scope>
    <source>
        <strain evidence="2">LC</strain>
    </source>
</reference>
<gene>
    <name evidence="2" type="ORF">PHET_06827</name>
</gene>
<organism evidence="2 3">
    <name type="scientific">Paragonimus heterotremus</name>
    <dbReference type="NCBI Taxonomy" id="100268"/>
    <lineage>
        <taxon>Eukaryota</taxon>
        <taxon>Metazoa</taxon>
        <taxon>Spiralia</taxon>
        <taxon>Lophotrochozoa</taxon>
        <taxon>Platyhelminthes</taxon>
        <taxon>Trematoda</taxon>
        <taxon>Digenea</taxon>
        <taxon>Plagiorchiida</taxon>
        <taxon>Troglotremata</taxon>
        <taxon>Troglotrematidae</taxon>
        <taxon>Paragonimus</taxon>
    </lineage>
</organism>
<dbReference type="EMBL" id="LUCH01003563">
    <property type="protein sequence ID" value="KAF5399986.1"/>
    <property type="molecule type" value="Genomic_DNA"/>
</dbReference>
<feature type="region of interest" description="Disordered" evidence="1">
    <location>
        <begin position="617"/>
        <end position="636"/>
    </location>
</feature>
<accession>A0A8J4SWH9</accession>
<proteinExistence type="predicted"/>
<keyword evidence="3" id="KW-1185">Reference proteome</keyword>
<evidence type="ECO:0000256" key="1">
    <source>
        <dbReference type="SAM" id="MobiDB-lite"/>
    </source>
</evidence>
<dbReference type="Proteomes" id="UP000748531">
    <property type="component" value="Unassembled WGS sequence"/>
</dbReference>
<feature type="compositionally biased region" description="Low complexity" evidence="1">
    <location>
        <begin position="688"/>
        <end position="698"/>
    </location>
</feature>
<evidence type="ECO:0000313" key="3">
    <source>
        <dbReference type="Proteomes" id="UP000748531"/>
    </source>
</evidence>
<sequence length="1101" mass="122242">MPQSQIYKKDLDRLPVRAFESVQTTWVWFLLHNSAQEIIQAIKSVITAGKKADNCIAEIMEGHYVKHSPQPELIACQTNNNASVAQLNDDQTSSSEVVLKFGCPPGTDEPYEPNFVARRKKLSSRNRPVRTNAIRQPFRRLESHHSNVMSAQLSNATYSLNDRTEVDGYTSSTTIQFGSEDESNSSAIVGYHSYDTNMSQNMPQYFPSSARPHCPCHGRHAVKTEGNRISLFRQISTPEPTLSGEGSDSEKSHMEMQQVPATCSSHAILNGVNQLNKRAHQEDPLGGQCSICVKHLGQAGNPDYSIGQPLKEDRTVVGLLDRVKAVEFSGTQQTSRLLLWPISRVSSPKSPAAWTEFFSVLAEQQGSMVYTLQCLCSVRAPESTQIAVSEQYESVYCMYTSSDFMSPNVLEENVVDIANPNISSPIVDADLAYPLTLAGDMEKSKMGQQLDSMVANLPTPEPINACKSDVTAISSKISEPVPSVAVSRRKFRRRVKISLHQCPMPSELETPSLIVRLHIDPLSDSEAVLSPNTQLESVVDEHHVQVVQSDPTDLKCDTLEQRKVSSWVPINYMHSVDMRPYANLDERDRFNGVTECLITSLSSLSIPVSEVESIDTSFSWSSQEQKPKRQTSSCKAPSVPLDTVIVEVMSDDELGSENMAHPERSDSGMYYIGFASSPKSQQTICDQRTPTPTPYRTPKSPQRASRENAQGLLDYEKPTIRHQIEKSRLVPKLVANPIHTGLATHEMRASSAVNDRPFNVNEMIGDVSGDRLTGNQGTSYPFCYPLEETGPDEQMSLTKTPATIEQSSCSITTPGVVHTQCVGEDDQSCLALEMHWKDSHSLQTGVSRKSQCDEMTLESVLVAGGEHIADEQTIVGTEKLEAKSVKSKRIISPNLVWKRSAISSDTNLKQKVKPGKSTDANKEPGLAITTTRTTTKPMFKKTILQGPVTAETHVKGLFQRKKPNFRSGEFTISECENLRQQMLITQSEKNKTRKGMEKATLSSVASELESGSRQSVSNLGLVDRQVKFNLCMPREHSSETSQEYVNLGPHWKSFKLSSARGDARKRTRFGFICMGPERATPDAWQSRRNELQLYWSTAHQD</sequence>
<dbReference type="OrthoDB" id="6244515at2759"/>
<name>A0A8J4SWH9_9TREM</name>
<feature type="compositionally biased region" description="Polar residues" evidence="1">
    <location>
        <begin position="617"/>
        <end position="635"/>
    </location>
</feature>
<evidence type="ECO:0000313" key="2">
    <source>
        <dbReference type="EMBL" id="KAF5399986.1"/>
    </source>
</evidence>
<dbReference type="AlphaFoldDB" id="A0A8J4SWH9"/>
<protein>
    <submittedName>
        <fullName evidence="2">Uncharacterized protein</fullName>
    </submittedName>
</protein>
<comment type="caution">
    <text evidence="2">The sequence shown here is derived from an EMBL/GenBank/DDBJ whole genome shotgun (WGS) entry which is preliminary data.</text>
</comment>